<organism evidence="1 2">
    <name type="scientific">Micromonospora marina</name>
    <dbReference type="NCBI Taxonomy" id="307120"/>
    <lineage>
        <taxon>Bacteria</taxon>
        <taxon>Bacillati</taxon>
        <taxon>Actinomycetota</taxon>
        <taxon>Actinomycetes</taxon>
        <taxon>Micromonosporales</taxon>
        <taxon>Micromonosporaceae</taxon>
        <taxon>Micromonospora</taxon>
    </lineage>
</organism>
<gene>
    <name evidence="1" type="ORF">GA0070215_124116</name>
</gene>
<accession>A0A1C5A6M2</accession>
<reference evidence="2" key="1">
    <citation type="submission" date="2016-06" db="EMBL/GenBank/DDBJ databases">
        <authorList>
            <person name="Varghese N."/>
        </authorList>
    </citation>
    <scope>NUCLEOTIDE SEQUENCE [LARGE SCALE GENOMIC DNA]</scope>
    <source>
        <strain evidence="2">DSM 45555</strain>
    </source>
</reference>
<dbReference type="RefSeq" id="WP_091049905.1">
    <property type="nucleotide sequence ID" value="NZ_FMCV01000024.1"/>
</dbReference>
<keyword evidence="2" id="KW-1185">Reference proteome</keyword>
<dbReference type="EMBL" id="FMCV01000024">
    <property type="protein sequence ID" value="SCF40870.1"/>
    <property type="molecule type" value="Genomic_DNA"/>
</dbReference>
<dbReference type="AlphaFoldDB" id="A0A1C5A6M2"/>
<evidence type="ECO:0000313" key="2">
    <source>
        <dbReference type="Proteomes" id="UP000198551"/>
    </source>
</evidence>
<protein>
    <submittedName>
        <fullName evidence="1">Uncharacterized protein</fullName>
    </submittedName>
</protein>
<evidence type="ECO:0000313" key="1">
    <source>
        <dbReference type="EMBL" id="SCF40870.1"/>
    </source>
</evidence>
<proteinExistence type="predicted"/>
<name>A0A1C5A6M2_9ACTN</name>
<dbReference type="Proteomes" id="UP000198551">
    <property type="component" value="Unassembled WGS sequence"/>
</dbReference>
<sequence>MDDSIELRLDLATAEYLRVALYDLGEHQAAGRPIPYSDAEASRRLGALLRDLDIRLGGTGRFA</sequence>